<reference evidence="6 7" key="1">
    <citation type="journal article" date="2016" name="Nat. Commun.">
        <title>Thousands of microbial genomes shed light on interconnected biogeochemical processes in an aquifer system.</title>
        <authorList>
            <person name="Anantharaman K."/>
            <person name="Brown C.T."/>
            <person name="Hug L.A."/>
            <person name="Sharon I."/>
            <person name="Castelle C.J."/>
            <person name="Probst A.J."/>
            <person name="Thomas B.C."/>
            <person name="Singh A."/>
            <person name="Wilkins M.J."/>
            <person name="Karaoz U."/>
            <person name="Brodie E.L."/>
            <person name="Williams K.H."/>
            <person name="Hubbard S.S."/>
            <person name="Banfield J.F."/>
        </authorList>
    </citation>
    <scope>NUCLEOTIDE SEQUENCE [LARGE SCALE GENOMIC DNA]</scope>
</reference>
<dbReference type="PANTHER" id="PTHR42792:SF2">
    <property type="entry name" value="FLAGELLIN"/>
    <property type="match status" value="1"/>
</dbReference>
<sequence>MSVRINHNRSALNAHRNLLANENALRGSLEALSSGMKINRASDGPAQLVISEQMRAQVASTNQAVANNENAISVIQTTEGALNEVSRLLISMRQLAIHASNEGMNDDTMLQADQLEIGNALQSLDRIAAQTQFGQRKLLDGSNGSTGVAIGQGLEFLGASVKTQASGKEGYDVVVTRNATKAQVVGTQALTQEMVNAGEEFTVIEGGKIAKFKTEANDNVKTAAQRLSAAVRDAGLDVDVSLSDSNQLMVTHKRYGSGFSFQVSSSSAGVLSKEAGQLETVSNGVDLAGTINGETALGKGQILTGANGTKNVEGLQVGFYGVAGNGEDLPEAGVSVGGIAMSNNSLKFQIGANHGQTASVSLFDTSSKSLGRGVETKSGYTSLREIDVRSFTGAQDSLMMIDKAINDVTSIRGELGAFQKNTLESNLSNLRIASENLVAAESTIRDTDMAAEMASFTRNQILSESATAMLSHANQIPNTILKLLN</sequence>
<dbReference type="PRINTS" id="PR00207">
    <property type="entry name" value="FLAGELLIN"/>
</dbReference>
<comment type="similarity">
    <text evidence="1 3">Belongs to the bacterial flagellin family.</text>
</comment>
<feature type="domain" description="Flagellin C-terminal" evidence="5">
    <location>
        <begin position="399"/>
        <end position="484"/>
    </location>
</feature>
<dbReference type="Gene3D" id="6.10.10.10">
    <property type="entry name" value="Flagellar export chaperone, C-terminal domain"/>
    <property type="match status" value="1"/>
</dbReference>
<comment type="function">
    <text evidence="3">Flagellin is the subunit protein which polymerizes to form the filaments of bacterial flagella.</text>
</comment>
<name>A0A1F6GRM3_9PROT</name>
<proteinExistence type="inferred from homology"/>
<dbReference type="GO" id="GO:0009288">
    <property type="term" value="C:bacterial-type flagellum"/>
    <property type="evidence" value="ECO:0007669"/>
    <property type="project" value="UniProtKB-SubCell"/>
</dbReference>
<dbReference type="InterPro" id="IPR001029">
    <property type="entry name" value="Flagellin_N"/>
</dbReference>
<comment type="caution">
    <text evidence="6">The sequence shown here is derived from an EMBL/GenBank/DDBJ whole genome shotgun (WGS) entry which is preliminary data.</text>
</comment>
<dbReference type="Proteomes" id="UP000177583">
    <property type="component" value="Unassembled WGS sequence"/>
</dbReference>
<dbReference type="Gene3D" id="1.20.1330.10">
    <property type="entry name" value="f41 fragment of flagellin, N-terminal domain"/>
    <property type="match status" value="2"/>
</dbReference>
<dbReference type="PANTHER" id="PTHR42792">
    <property type="entry name" value="FLAGELLIN"/>
    <property type="match status" value="1"/>
</dbReference>
<evidence type="ECO:0000256" key="3">
    <source>
        <dbReference type="RuleBase" id="RU362073"/>
    </source>
</evidence>
<dbReference type="EMBL" id="MFNF01000043">
    <property type="protein sequence ID" value="OGH00641.1"/>
    <property type="molecule type" value="Genomic_DNA"/>
</dbReference>
<dbReference type="InterPro" id="IPR046358">
    <property type="entry name" value="Flagellin_C"/>
</dbReference>
<evidence type="ECO:0000256" key="2">
    <source>
        <dbReference type="ARBA" id="ARBA00023143"/>
    </source>
</evidence>
<dbReference type="GO" id="GO:0005576">
    <property type="term" value="C:extracellular region"/>
    <property type="evidence" value="ECO:0007669"/>
    <property type="project" value="UniProtKB-SubCell"/>
</dbReference>
<keyword evidence="2 3" id="KW-0975">Bacterial flagellum</keyword>
<evidence type="ECO:0000259" key="4">
    <source>
        <dbReference type="Pfam" id="PF00669"/>
    </source>
</evidence>
<dbReference type="GO" id="GO:0005198">
    <property type="term" value="F:structural molecule activity"/>
    <property type="evidence" value="ECO:0007669"/>
    <property type="project" value="UniProtKB-UniRule"/>
</dbReference>
<protein>
    <recommendedName>
        <fullName evidence="3">Flagellin</fullName>
    </recommendedName>
</protein>
<accession>A0A1F6GRM3</accession>
<evidence type="ECO:0000256" key="1">
    <source>
        <dbReference type="ARBA" id="ARBA00005709"/>
    </source>
</evidence>
<evidence type="ECO:0000313" key="7">
    <source>
        <dbReference type="Proteomes" id="UP000177583"/>
    </source>
</evidence>
<comment type="subcellular location">
    <subcellularLocation>
        <location evidence="3">Secreted</location>
    </subcellularLocation>
    <subcellularLocation>
        <location evidence="3">Bacterial flagellum</location>
    </subcellularLocation>
</comment>
<dbReference type="InterPro" id="IPR042187">
    <property type="entry name" value="Flagellin_C_sub2"/>
</dbReference>
<dbReference type="SUPFAM" id="SSF64518">
    <property type="entry name" value="Phase 1 flagellin"/>
    <property type="match status" value="1"/>
</dbReference>
<evidence type="ECO:0000259" key="5">
    <source>
        <dbReference type="Pfam" id="PF00700"/>
    </source>
</evidence>
<dbReference type="AlphaFoldDB" id="A0A1F6GRM3"/>
<dbReference type="Pfam" id="PF00700">
    <property type="entry name" value="Flagellin_C"/>
    <property type="match status" value="1"/>
</dbReference>
<dbReference type="Pfam" id="PF00669">
    <property type="entry name" value="Flagellin_N"/>
    <property type="match status" value="1"/>
</dbReference>
<evidence type="ECO:0000313" key="6">
    <source>
        <dbReference type="EMBL" id="OGH00641.1"/>
    </source>
</evidence>
<gene>
    <name evidence="6" type="ORF">A2557_03125</name>
</gene>
<dbReference type="InterPro" id="IPR001492">
    <property type="entry name" value="Flagellin"/>
</dbReference>
<keyword evidence="3" id="KW-0964">Secreted</keyword>
<organism evidence="6 7">
    <name type="scientific">Candidatus Lambdaproteobacteria bacterium RIFOXYD2_FULL_56_26</name>
    <dbReference type="NCBI Taxonomy" id="1817773"/>
    <lineage>
        <taxon>Bacteria</taxon>
        <taxon>Pseudomonadati</taxon>
        <taxon>Pseudomonadota</taxon>
        <taxon>Candidatus Lambdaproteobacteria</taxon>
    </lineage>
</organism>
<feature type="domain" description="Flagellin N-terminal" evidence="4">
    <location>
        <begin position="5"/>
        <end position="143"/>
    </location>
</feature>